<dbReference type="AlphaFoldDB" id="A0A0N0XLQ0"/>
<dbReference type="PANTHER" id="PTHR24320">
    <property type="entry name" value="RETINOL DEHYDROGENASE"/>
    <property type="match status" value="1"/>
</dbReference>
<keyword evidence="4" id="KW-1185">Reference proteome</keyword>
<organism evidence="3 4">
    <name type="scientific">Amantichitinum ursilacus</name>
    <dbReference type="NCBI Taxonomy" id="857265"/>
    <lineage>
        <taxon>Bacteria</taxon>
        <taxon>Pseudomonadati</taxon>
        <taxon>Pseudomonadota</taxon>
        <taxon>Betaproteobacteria</taxon>
        <taxon>Neisseriales</taxon>
        <taxon>Chitinibacteraceae</taxon>
        <taxon>Amantichitinum</taxon>
    </lineage>
</organism>
<evidence type="ECO:0000256" key="2">
    <source>
        <dbReference type="ARBA" id="ARBA00023002"/>
    </source>
</evidence>
<protein>
    <submittedName>
        <fullName evidence="3">Protochlorophyllide oxidoreductase</fullName>
    </submittedName>
</protein>
<accession>A0A0N0XLQ0</accession>
<gene>
    <name evidence="3" type="ORF">WG78_08280</name>
</gene>
<name>A0A0N0XLQ0_9NEIS</name>
<dbReference type="Gene3D" id="3.40.50.720">
    <property type="entry name" value="NAD(P)-binding Rossmann-like Domain"/>
    <property type="match status" value="1"/>
</dbReference>
<dbReference type="GO" id="GO:0016491">
    <property type="term" value="F:oxidoreductase activity"/>
    <property type="evidence" value="ECO:0007669"/>
    <property type="project" value="UniProtKB-KW"/>
</dbReference>
<evidence type="ECO:0000256" key="1">
    <source>
        <dbReference type="ARBA" id="ARBA00006484"/>
    </source>
</evidence>
<comment type="similarity">
    <text evidence="1">Belongs to the short-chain dehydrogenases/reductases (SDR) family.</text>
</comment>
<reference evidence="3 4" key="1">
    <citation type="submission" date="2015-07" db="EMBL/GenBank/DDBJ databases">
        <title>Draft genome sequence of the Amantichitinum ursilacus IGB-41, a new chitin-degrading bacterium.</title>
        <authorList>
            <person name="Kirstahler P."/>
            <person name="Guenther M."/>
            <person name="Grumaz C."/>
            <person name="Rupp S."/>
            <person name="Zibek S."/>
            <person name="Sohn K."/>
        </authorList>
    </citation>
    <scope>NUCLEOTIDE SEQUENCE [LARGE SCALE GENOMIC DNA]</scope>
    <source>
        <strain evidence="3 4">IGB-41</strain>
    </source>
</reference>
<evidence type="ECO:0000313" key="4">
    <source>
        <dbReference type="Proteomes" id="UP000037939"/>
    </source>
</evidence>
<dbReference type="InterPro" id="IPR036291">
    <property type="entry name" value="NAD(P)-bd_dom_sf"/>
</dbReference>
<sequence>MPTVLITGGHGGLGLECSKYLASHYRMNLVLAGRNLARIQPVALELARRHGVHVYPLELDTSSLASVRSAAAQCRALLAAGTIDTLQAILCNAGVRLSGAPTYSVDGYEETFATNCLGHFLLVELLLDQIHAHGRVVYTASGTHDPDTMDGKMVGAAAEPDAIALANDGKDGKKPHSSGVRYSTSKLCNFLYAYQLHRRLRRADSTVAALAFDPGSAPGTGFLRSMPKPVQWLAQSPLMPWIMRRLGVTIGSPEFSGQCLARVAVDAEYAAASGRYFQSNDGRLIEARSSKVSYDEGRALALWNDSALLVGLA</sequence>
<evidence type="ECO:0000313" key="3">
    <source>
        <dbReference type="EMBL" id="KPC53503.1"/>
    </source>
</evidence>
<dbReference type="Proteomes" id="UP000037939">
    <property type="component" value="Unassembled WGS sequence"/>
</dbReference>
<keyword evidence="2" id="KW-0560">Oxidoreductase</keyword>
<dbReference type="RefSeq" id="WP_053937325.1">
    <property type="nucleotide sequence ID" value="NZ_LAQT01000006.1"/>
</dbReference>
<comment type="caution">
    <text evidence="3">The sequence shown here is derived from an EMBL/GenBank/DDBJ whole genome shotgun (WGS) entry which is preliminary data.</text>
</comment>
<dbReference type="SUPFAM" id="SSF51735">
    <property type="entry name" value="NAD(P)-binding Rossmann-fold domains"/>
    <property type="match status" value="1"/>
</dbReference>
<dbReference type="InterPro" id="IPR002347">
    <property type="entry name" value="SDR_fam"/>
</dbReference>
<dbReference type="Pfam" id="PF00106">
    <property type="entry name" value="adh_short"/>
    <property type="match status" value="1"/>
</dbReference>
<dbReference type="EMBL" id="LAQT01000006">
    <property type="protein sequence ID" value="KPC53503.1"/>
    <property type="molecule type" value="Genomic_DNA"/>
</dbReference>
<dbReference type="PANTHER" id="PTHR24320:SF152">
    <property type="entry name" value="SHORT-CHAIN DEHYDROGENASE_REDUCTASE FAMILY PROTEIN"/>
    <property type="match status" value="1"/>
</dbReference>
<proteinExistence type="inferred from homology"/>
<dbReference type="OrthoDB" id="109589at2"/>
<dbReference type="STRING" id="857265.WG78_08280"/>